<accession>A0A7M7P2H5</accession>
<evidence type="ECO:0008006" key="3">
    <source>
        <dbReference type="Google" id="ProtNLM"/>
    </source>
</evidence>
<dbReference type="KEGG" id="spu:115925119"/>
<dbReference type="GeneID" id="115925119"/>
<protein>
    <recommendedName>
        <fullName evidence="3">Fibronectin type-III domain-containing protein</fullName>
    </recommendedName>
</protein>
<organism evidence="1 2">
    <name type="scientific">Strongylocentrotus purpuratus</name>
    <name type="common">Purple sea urchin</name>
    <dbReference type="NCBI Taxonomy" id="7668"/>
    <lineage>
        <taxon>Eukaryota</taxon>
        <taxon>Metazoa</taxon>
        <taxon>Echinodermata</taxon>
        <taxon>Eleutherozoa</taxon>
        <taxon>Echinozoa</taxon>
        <taxon>Echinoidea</taxon>
        <taxon>Euechinoidea</taxon>
        <taxon>Echinacea</taxon>
        <taxon>Camarodonta</taxon>
        <taxon>Echinidea</taxon>
        <taxon>Strongylocentrotidae</taxon>
        <taxon>Strongylocentrotus</taxon>
    </lineage>
</organism>
<dbReference type="Gene3D" id="2.60.40.10">
    <property type="entry name" value="Immunoglobulins"/>
    <property type="match status" value="1"/>
</dbReference>
<proteinExistence type="predicted"/>
<dbReference type="EnsemblMetazoa" id="XM_030988337">
    <property type="protein sequence ID" value="XP_030844197"/>
    <property type="gene ID" value="LOC115925119"/>
</dbReference>
<dbReference type="Proteomes" id="UP000007110">
    <property type="component" value="Unassembled WGS sequence"/>
</dbReference>
<dbReference type="InParanoid" id="A0A7M7P2H5"/>
<keyword evidence="2" id="KW-1185">Reference proteome</keyword>
<dbReference type="RefSeq" id="XP_030844197.1">
    <property type="nucleotide sequence ID" value="XM_030988337.1"/>
</dbReference>
<dbReference type="AlphaFoldDB" id="A0A7M7P2H5"/>
<dbReference type="OrthoDB" id="10253954at2759"/>
<evidence type="ECO:0000313" key="1">
    <source>
        <dbReference type="EnsemblMetazoa" id="XP_030844197"/>
    </source>
</evidence>
<dbReference type="InterPro" id="IPR036116">
    <property type="entry name" value="FN3_sf"/>
</dbReference>
<reference evidence="2" key="1">
    <citation type="submission" date="2015-02" db="EMBL/GenBank/DDBJ databases">
        <title>Genome sequencing for Strongylocentrotus purpuratus.</title>
        <authorList>
            <person name="Murali S."/>
            <person name="Liu Y."/>
            <person name="Vee V."/>
            <person name="English A."/>
            <person name="Wang M."/>
            <person name="Skinner E."/>
            <person name="Han Y."/>
            <person name="Muzny D.M."/>
            <person name="Worley K.C."/>
            <person name="Gibbs R.A."/>
        </authorList>
    </citation>
    <scope>NUCLEOTIDE SEQUENCE</scope>
</reference>
<dbReference type="SUPFAM" id="SSF49265">
    <property type="entry name" value="Fibronectin type III"/>
    <property type="match status" value="1"/>
</dbReference>
<dbReference type="InterPro" id="IPR013783">
    <property type="entry name" value="Ig-like_fold"/>
</dbReference>
<sequence>MNVTSVSNGKSSDVKTIALRALPEAVTLNEERGMVTTTTIAASWTMPSGIVEYYDVFCLVGDPSPVMGNPSGNLTASCVNLTMPGDDYNISVTAVSNGQRSETDTITITACKFIP</sequence>
<evidence type="ECO:0000313" key="2">
    <source>
        <dbReference type="Proteomes" id="UP000007110"/>
    </source>
</evidence>
<reference evidence="1" key="2">
    <citation type="submission" date="2021-01" db="UniProtKB">
        <authorList>
            <consortium name="EnsemblMetazoa"/>
        </authorList>
    </citation>
    <scope>IDENTIFICATION</scope>
</reference>
<name>A0A7M7P2H5_STRPU</name>